<dbReference type="AlphaFoldDB" id="A0A939F898"/>
<dbReference type="EMBL" id="JAFLRJ010000118">
    <property type="protein sequence ID" value="MBO0512787.1"/>
    <property type="molecule type" value="Genomic_DNA"/>
</dbReference>
<evidence type="ECO:0000313" key="2">
    <source>
        <dbReference type="Proteomes" id="UP000664167"/>
    </source>
</evidence>
<dbReference type="RefSeq" id="WP_206962246.1">
    <property type="nucleotide sequence ID" value="NZ_BAAAJJ010000010.1"/>
</dbReference>
<sequence length="52" mass="5646">MPAEQVRACGFRDNGTALDPTGILLTQVGASVPDPVRLMHDFWTTLYQAIGD</sequence>
<proteinExistence type="predicted"/>
<evidence type="ECO:0000313" key="1">
    <source>
        <dbReference type="EMBL" id="MBO0512787.1"/>
    </source>
</evidence>
<reference evidence="1" key="1">
    <citation type="submission" date="2021-03" db="EMBL/GenBank/DDBJ databases">
        <title>Streptomyces poriferae sp. nov., a novel marine sponge-derived Actinobacteria species with anti-MRSA activity.</title>
        <authorList>
            <person name="Sandoval-Powers M."/>
            <person name="Kralova S."/>
            <person name="Nguyen G.-S."/>
            <person name="Fawwal D."/>
            <person name="Degnes K."/>
            <person name="Klinkenberg G."/>
            <person name="Sletta H."/>
            <person name="Wentzel A."/>
            <person name="Liles M.R."/>
        </authorList>
    </citation>
    <scope>NUCLEOTIDE SEQUENCE</scope>
    <source>
        <strain evidence="1">DSM 41794</strain>
    </source>
</reference>
<accession>A0A939F898</accession>
<organism evidence="1 2">
    <name type="scientific">Streptomyces beijiangensis</name>
    <dbReference type="NCBI Taxonomy" id="163361"/>
    <lineage>
        <taxon>Bacteria</taxon>
        <taxon>Bacillati</taxon>
        <taxon>Actinomycetota</taxon>
        <taxon>Actinomycetes</taxon>
        <taxon>Kitasatosporales</taxon>
        <taxon>Streptomycetaceae</taxon>
        <taxon>Streptomyces</taxon>
    </lineage>
</organism>
<dbReference type="Proteomes" id="UP000664167">
    <property type="component" value="Unassembled WGS sequence"/>
</dbReference>
<gene>
    <name evidence="1" type="ORF">J0695_13355</name>
</gene>
<keyword evidence="2" id="KW-1185">Reference proteome</keyword>
<protein>
    <submittedName>
        <fullName evidence="1">Uncharacterized protein</fullName>
    </submittedName>
</protein>
<name>A0A939F898_9ACTN</name>
<comment type="caution">
    <text evidence="1">The sequence shown here is derived from an EMBL/GenBank/DDBJ whole genome shotgun (WGS) entry which is preliminary data.</text>
</comment>